<dbReference type="AlphaFoldDB" id="A0AA35LZA4"/>
<organism evidence="2 3">
    <name type="scientific">Clonostachys chloroleuca</name>
    <dbReference type="NCBI Taxonomy" id="1926264"/>
    <lineage>
        <taxon>Eukaryota</taxon>
        <taxon>Fungi</taxon>
        <taxon>Dikarya</taxon>
        <taxon>Ascomycota</taxon>
        <taxon>Pezizomycotina</taxon>
        <taxon>Sordariomycetes</taxon>
        <taxon>Hypocreomycetidae</taxon>
        <taxon>Hypocreales</taxon>
        <taxon>Bionectriaceae</taxon>
        <taxon>Clonostachys</taxon>
    </lineage>
</organism>
<dbReference type="EMBL" id="CABFNP030000794">
    <property type="protein sequence ID" value="CAI6087298.1"/>
    <property type="molecule type" value="Genomic_DNA"/>
</dbReference>
<gene>
    <name evidence="2" type="ORF">CCHLO57077_00016381</name>
</gene>
<evidence type="ECO:0000313" key="3">
    <source>
        <dbReference type="Proteomes" id="UP001160390"/>
    </source>
</evidence>
<accession>A0AA35LZA4</accession>
<dbReference type="Proteomes" id="UP001160390">
    <property type="component" value="Unassembled WGS sequence"/>
</dbReference>
<protein>
    <submittedName>
        <fullName evidence="2">Uncharacterized protein</fullName>
    </submittedName>
</protein>
<feature type="compositionally biased region" description="Basic and acidic residues" evidence="1">
    <location>
        <begin position="1"/>
        <end position="11"/>
    </location>
</feature>
<feature type="region of interest" description="Disordered" evidence="1">
    <location>
        <begin position="1"/>
        <end position="35"/>
    </location>
</feature>
<reference evidence="2" key="1">
    <citation type="submission" date="2023-01" db="EMBL/GenBank/DDBJ databases">
        <authorList>
            <person name="Piombo E."/>
        </authorList>
    </citation>
    <scope>NUCLEOTIDE SEQUENCE</scope>
</reference>
<evidence type="ECO:0000256" key="1">
    <source>
        <dbReference type="SAM" id="MobiDB-lite"/>
    </source>
</evidence>
<feature type="region of interest" description="Disordered" evidence="1">
    <location>
        <begin position="56"/>
        <end position="80"/>
    </location>
</feature>
<proteinExistence type="predicted"/>
<sequence length="80" mass="8488">MSSVKQEDKKPVTFVGTTSDPMSESKEATAHVESASQIVDEGCYPEKARTMAHEEVAGSGISAGPSNEHEEAITSFPFEG</sequence>
<evidence type="ECO:0000313" key="2">
    <source>
        <dbReference type="EMBL" id="CAI6087298.1"/>
    </source>
</evidence>
<keyword evidence="3" id="KW-1185">Reference proteome</keyword>
<name>A0AA35LZA4_9HYPO</name>
<comment type="caution">
    <text evidence="2">The sequence shown here is derived from an EMBL/GenBank/DDBJ whole genome shotgun (WGS) entry which is preliminary data.</text>
</comment>